<name>A0A8R2JSX8_ACYPI</name>
<keyword evidence="14" id="KW-1185">Reference proteome</keyword>
<dbReference type="PANTHER" id="PTHR20844:SF0">
    <property type="entry name" value="MEDIATOR OF RNA POLYMERASE II TRANSCRIPTION SUBUNIT 9"/>
    <property type="match status" value="1"/>
</dbReference>
<feature type="compositionally biased region" description="Basic and acidic residues" evidence="12">
    <location>
        <begin position="24"/>
        <end position="33"/>
    </location>
</feature>
<organism evidence="13 14">
    <name type="scientific">Acyrthosiphon pisum</name>
    <name type="common">Pea aphid</name>
    <dbReference type="NCBI Taxonomy" id="7029"/>
    <lineage>
        <taxon>Eukaryota</taxon>
        <taxon>Metazoa</taxon>
        <taxon>Ecdysozoa</taxon>
        <taxon>Arthropoda</taxon>
        <taxon>Hexapoda</taxon>
        <taxon>Insecta</taxon>
        <taxon>Pterygota</taxon>
        <taxon>Neoptera</taxon>
        <taxon>Paraneoptera</taxon>
        <taxon>Hemiptera</taxon>
        <taxon>Sternorrhyncha</taxon>
        <taxon>Aphidomorpha</taxon>
        <taxon>Aphidoidea</taxon>
        <taxon>Aphididae</taxon>
        <taxon>Macrosiphini</taxon>
        <taxon>Acyrthosiphon</taxon>
    </lineage>
</organism>
<comment type="function">
    <text evidence="9 11">Component of the Mediator complex, a coactivator involved in the regulated transcription of nearly all RNA polymerase II-dependent genes. Mediator functions as a bridge to convey information from gene-specific regulatory proteins to the basal RNA polymerase II transcription machinery. Mediator is recruited to promoters by direct interactions with regulatory proteins and serves as a scaffold for the assembly of a functional preinitiation complex with RNA polymerase II and the general transcription factors.</text>
</comment>
<feature type="region of interest" description="Disordered" evidence="12">
    <location>
        <begin position="24"/>
        <end position="43"/>
    </location>
</feature>
<keyword evidence="6 11" id="KW-0010">Activator</keyword>
<dbReference type="InterPro" id="IPR039242">
    <property type="entry name" value="MED9_metazoa"/>
</dbReference>
<keyword evidence="7 11" id="KW-0804">Transcription</keyword>
<reference evidence="13" key="2">
    <citation type="submission" date="2022-06" db="UniProtKB">
        <authorList>
            <consortium name="EnsemblMetazoa"/>
        </authorList>
    </citation>
    <scope>IDENTIFICATION</scope>
</reference>
<dbReference type="PANTHER" id="PTHR20844">
    <property type="entry name" value="MEDIATOR OF RNA POLYMERASE II TRANSCRIPTION, SUBUNIT 9"/>
    <property type="match status" value="1"/>
</dbReference>
<evidence type="ECO:0000256" key="3">
    <source>
        <dbReference type="ARBA" id="ARBA00020636"/>
    </source>
</evidence>
<dbReference type="Proteomes" id="UP000007819">
    <property type="component" value="Chromosome A2"/>
</dbReference>
<dbReference type="OrthoDB" id="5950777at2759"/>
<dbReference type="CTD" id="55090"/>
<evidence type="ECO:0000256" key="1">
    <source>
        <dbReference type="ARBA" id="ARBA00004123"/>
    </source>
</evidence>
<evidence type="ECO:0000256" key="10">
    <source>
        <dbReference type="ARBA" id="ARBA00031260"/>
    </source>
</evidence>
<evidence type="ECO:0000256" key="7">
    <source>
        <dbReference type="ARBA" id="ARBA00023163"/>
    </source>
</evidence>
<comment type="subcellular location">
    <subcellularLocation>
        <location evidence="1 11">Nucleus</location>
    </subcellularLocation>
</comment>
<comment type="similarity">
    <text evidence="2 11">Belongs to the Mediator complex subunit 9 family.</text>
</comment>
<dbReference type="OMA" id="LKYRNMC"/>
<dbReference type="GO" id="GO:0003712">
    <property type="term" value="F:transcription coregulator activity"/>
    <property type="evidence" value="ECO:0007669"/>
    <property type="project" value="InterPro"/>
</dbReference>
<evidence type="ECO:0000256" key="12">
    <source>
        <dbReference type="SAM" id="MobiDB-lite"/>
    </source>
</evidence>
<evidence type="ECO:0000256" key="9">
    <source>
        <dbReference type="ARBA" id="ARBA00025687"/>
    </source>
</evidence>
<dbReference type="SUPFAM" id="SSF140718">
    <property type="entry name" value="Mediator hinge subcomplex-like"/>
    <property type="match status" value="1"/>
</dbReference>
<proteinExistence type="inferred from homology"/>
<dbReference type="AlphaFoldDB" id="A0A8R2JSX8"/>
<dbReference type="GeneID" id="100574181"/>
<evidence type="ECO:0000256" key="8">
    <source>
        <dbReference type="ARBA" id="ARBA00023242"/>
    </source>
</evidence>
<evidence type="ECO:0000256" key="11">
    <source>
        <dbReference type="RuleBase" id="RU364145"/>
    </source>
</evidence>
<keyword evidence="8 11" id="KW-0539">Nucleus</keyword>
<dbReference type="GO" id="GO:0006357">
    <property type="term" value="P:regulation of transcription by RNA polymerase II"/>
    <property type="evidence" value="ECO:0007669"/>
    <property type="project" value="InterPro"/>
</dbReference>
<evidence type="ECO:0000256" key="2">
    <source>
        <dbReference type="ARBA" id="ARBA00008089"/>
    </source>
</evidence>
<gene>
    <name evidence="11" type="primary">MED9</name>
</gene>
<evidence type="ECO:0000313" key="14">
    <source>
        <dbReference type="Proteomes" id="UP000007819"/>
    </source>
</evidence>
<dbReference type="GO" id="GO:0016592">
    <property type="term" value="C:mediator complex"/>
    <property type="evidence" value="ECO:0007669"/>
    <property type="project" value="InterPro"/>
</dbReference>
<protein>
    <recommendedName>
        <fullName evidence="3 11">Mediator of RNA polymerase II transcription subunit 9</fullName>
    </recommendedName>
    <alternativeName>
        <fullName evidence="10 11">Mediator complex subunit 9</fullName>
    </alternativeName>
</protein>
<evidence type="ECO:0000256" key="6">
    <source>
        <dbReference type="ARBA" id="ARBA00023159"/>
    </source>
</evidence>
<evidence type="ECO:0000313" key="13">
    <source>
        <dbReference type="EnsemblMetazoa" id="XP_029345567.1"/>
    </source>
</evidence>
<comment type="subunit">
    <text evidence="11">Component of the Mediator complex.</text>
</comment>
<dbReference type="InterPro" id="IPR037212">
    <property type="entry name" value="Med7/Med21-like"/>
</dbReference>
<dbReference type="InterPro" id="IPR011425">
    <property type="entry name" value="Med9"/>
</dbReference>
<evidence type="ECO:0000256" key="4">
    <source>
        <dbReference type="ARBA" id="ARBA00023015"/>
    </source>
</evidence>
<keyword evidence="4 11" id="KW-0805">Transcription regulation</keyword>
<reference evidence="14" key="1">
    <citation type="submission" date="2010-06" db="EMBL/GenBank/DDBJ databases">
        <authorList>
            <person name="Jiang H."/>
            <person name="Abraham K."/>
            <person name="Ali S."/>
            <person name="Alsbrooks S.L."/>
            <person name="Anim B.N."/>
            <person name="Anosike U.S."/>
            <person name="Attaway T."/>
            <person name="Bandaranaike D.P."/>
            <person name="Battles P.K."/>
            <person name="Bell S.N."/>
            <person name="Bell A.V."/>
            <person name="Beltran B."/>
            <person name="Bickham C."/>
            <person name="Bustamante Y."/>
            <person name="Caleb T."/>
            <person name="Canada A."/>
            <person name="Cardenas V."/>
            <person name="Carter K."/>
            <person name="Chacko J."/>
            <person name="Chandrabose M.N."/>
            <person name="Chavez D."/>
            <person name="Chavez A."/>
            <person name="Chen L."/>
            <person name="Chu H.-S."/>
            <person name="Claassen K.J."/>
            <person name="Cockrell R."/>
            <person name="Collins M."/>
            <person name="Cooper J.A."/>
            <person name="Cree A."/>
            <person name="Curry S.M."/>
            <person name="Da Y."/>
            <person name="Dao M.D."/>
            <person name="Das B."/>
            <person name="Davila M.-L."/>
            <person name="Davy-Carroll L."/>
            <person name="Denson S."/>
            <person name="Dinh H."/>
            <person name="Ebong V.E."/>
            <person name="Edwards J.R."/>
            <person name="Egan A."/>
            <person name="El-Daye J."/>
            <person name="Escobedo L."/>
            <person name="Fernandez S."/>
            <person name="Fernando P.R."/>
            <person name="Flagg N."/>
            <person name="Forbes L.D."/>
            <person name="Fowler R.G."/>
            <person name="Fu Q."/>
            <person name="Gabisi R.A."/>
            <person name="Ganer J."/>
            <person name="Garbino Pronczuk A."/>
            <person name="Garcia R.M."/>
            <person name="Garner T."/>
            <person name="Garrett T.E."/>
            <person name="Gonzalez D.A."/>
            <person name="Hamid H."/>
            <person name="Hawkins E.S."/>
            <person name="Hirani K."/>
            <person name="Hogues M.E."/>
            <person name="Hollins B."/>
            <person name="Hsiao C.-H."/>
            <person name="Jabil R."/>
            <person name="James M.L."/>
            <person name="Jhangiani S.N."/>
            <person name="Johnson B."/>
            <person name="Johnson Q."/>
            <person name="Joshi V."/>
            <person name="Kalu J.B."/>
            <person name="Kam C."/>
            <person name="Kashfia A."/>
            <person name="Keebler J."/>
            <person name="Kisamo H."/>
            <person name="Kovar C.L."/>
            <person name="Lago L.A."/>
            <person name="Lai C.-Y."/>
            <person name="Laidlaw J."/>
            <person name="Lara F."/>
            <person name="Le T.-K."/>
            <person name="Lee S.L."/>
            <person name="Legall F.H."/>
            <person name="Lemon S.J."/>
            <person name="Lewis L.R."/>
            <person name="Li B."/>
            <person name="Liu Y."/>
            <person name="Liu Y.-S."/>
            <person name="Lopez J."/>
            <person name="Lozado R.J."/>
            <person name="Lu J."/>
            <person name="Madu R.C."/>
            <person name="Maheshwari M."/>
            <person name="Maheshwari R."/>
            <person name="Malloy K."/>
            <person name="Martinez E."/>
            <person name="Mathew T."/>
            <person name="Mercado I.C."/>
            <person name="Mercado C."/>
            <person name="Meyer B."/>
            <person name="Montgomery K."/>
            <person name="Morgan M.B."/>
            <person name="Munidasa M."/>
            <person name="Nazareth L.V."/>
            <person name="Nelson J."/>
            <person name="Ng B.M."/>
            <person name="Nguyen N.B."/>
            <person name="Nguyen P.Q."/>
            <person name="Nguyen T."/>
            <person name="Obregon M."/>
            <person name="Okwuonu G.O."/>
            <person name="Onwere C.G."/>
            <person name="Orozco G."/>
            <person name="Parra A."/>
            <person name="Patel S."/>
            <person name="Patil S."/>
            <person name="Perez A."/>
            <person name="Perez Y."/>
            <person name="Pham C."/>
            <person name="Primus E.L."/>
            <person name="Pu L.-L."/>
            <person name="Puazo M."/>
            <person name="Qin X."/>
            <person name="Quiroz J.B."/>
            <person name="Reese J."/>
            <person name="Richards S."/>
            <person name="Rives C.M."/>
            <person name="Robberts R."/>
            <person name="Ruiz S.J."/>
            <person name="Ruiz M.J."/>
            <person name="Santibanez J."/>
            <person name="Schneider B.W."/>
            <person name="Sisson I."/>
            <person name="Smith M."/>
            <person name="Sodergren E."/>
            <person name="Song X.-Z."/>
            <person name="Song B.B."/>
            <person name="Summersgill H."/>
            <person name="Thelus R."/>
            <person name="Thornton R.D."/>
            <person name="Trejos Z.Y."/>
            <person name="Usmani K."/>
            <person name="Vattathil S."/>
            <person name="Villasana D."/>
            <person name="Walker D.L."/>
            <person name="Wang S."/>
            <person name="Wang K."/>
            <person name="White C.S."/>
            <person name="Williams A.C."/>
            <person name="Williamson J."/>
            <person name="Wilson K."/>
            <person name="Woghiren I.O."/>
            <person name="Woodworth J.R."/>
            <person name="Worley K.C."/>
            <person name="Wright R.A."/>
            <person name="Wu W."/>
            <person name="Young L."/>
            <person name="Zhang L."/>
            <person name="Zhang J."/>
            <person name="Zhu Y."/>
            <person name="Muzny D.M."/>
            <person name="Weinstock G."/>
            <person name="Gibbs R.A."/>
        </authorList>
    </citation>
    <scope>NUCLEOTIDE SEQUENCE [LARGE SCALE GENOMIC DNA]</scope>
    <source>
        <strain evidence="14">LSR1</strain>
    </source>
</reference>
<accession>A0A8R2JSX8</accession>
<evidence type="ECO:0000256" key="5">
    <source>
        <dbReference type="ARBA" id="ARBA00023054"/>
    </source>
</evidence>
<dbReference type="Pfam" id="PF07544">
    <property type="entry name" value="Med9"/>
    <property type="match status" value="1"/>
</dbReference>
<dbReference type="EnsemblMetazoa" id="XM_016806505.2">
    <property type="protein sequence ID" value="XP_016661994.1"/>
    <property type="gene ID" value="LOC100574181"/>
</dbReference>
<sequence length="102" mass="12102">MENTITVNDVDTDFLPLIHDIIKSGERENHEPQKSAQEISQKIQDLQKKIDQARSDIRKLPGVQYNSEQQLKAMDDLRQSLQMKRQLLLKYRHMYSFDVPKY</sequence>
<dbReference type="KEGG" id="api:100574181"/>
<dbReference type="EnsemblMetazoa" id="XM_029489707.1">
    <property type="protein sequence ID" value="XP_029345567.1"/>
    <property type="gene ID" value="LOC100574181"/>
</dbReference>
<keyword evidence="5" id="KW-0175">Coiled coil</keyword>